<dbReference type="InterPro" id="IPR058649">
    <property type="entry name" value="CzcB_C"/>
</dbReference>
<gene>
    <name evidence="5" type="ORF">MNBD_GAMMA02-58</name>
</gene>
<organism evidence="5">
    <name type="scientific">hydrothermal vent metagenome</name>
    <dbReference type="NCBI Taxonomy" id="652676"/>
    <lineage>
        <taxon>unclassified sequences</taxon>
        <taxon>metagenomes</taxon>
        <taxon>ecological metagenomes</taxon>
    </lineage>
</organism>
<dbReference type="SUPFAM" id="SSF111369">
    <property type="entry name" value="HlyD-like secretion proteins"/>
    <property type="match status" value="1"/>
</dbReference>
<dbReference type="GO" id="GO:0046914">
    <property type="term" value="F:transition metal ion binding"/>
    <property type="evidence" value="ECO:0007669"/>
    <property type="project" value="TreeGrafter"/>
</dbReference>
<dbReference type="PANTHER" id="PTHR30097:SF4">
    <property type="entry name" value="SLR6042 PROTEIN"/>
    <property type="match status" value="1"/>
</dbReference>
<proteinExistence type="predicted"/>
<dbReference type="AlphaFoldDB" id="A0A3B0WLF5"/>
<dbReference type="PANTHER" id="PTHR30097">
    <property type="entry name" value="CATION EFFLUX SYSTEM PROTEIN CUSB"/>
    <property type="match status" value="1"/>
</dbReference>
<dbReference type="InterPro" id="IPR051909">
    <property type="entry name" value="MFP_Cation_Efflux"/>
</dbReference>
<dbReference type="InterPro" id="IPR058646">
    <property type="entry name" value="CzcB_N"/>
</dbReference>
<keyword evidence="1" id="KW-0813">Transport</keyword>
<name>A0A3B0WLF5_9ZZZZ</name>
<dbReference type="GO" id="GO:0060003">
    <property type="term" value="P:copper ion export"/>
    <property type="evidence" value="ECO:0007669"/>
    <property type="project" value="TreeGrafter"/>
</dbReference>
<dbReference type="GO" id="GO:0030288">
    <property type="term" value="C:outer membrane-bounded periplasmic space"/>
    <property type="evidence" value="ECO:0007669"/>
    <property type="project" value="TreeGrafter"/>
</dbReference>
<evidence type="ECO:0000256" key="1">
    <source>
        <dbReference type="ARBA" id="ARBA00022448"/>
    </source>
</evidence>
<feature type="domain" description="CzcB N-terminal" evidence="2">
    <location>
        <begin position="73"/>
        <end position="164"/>
    </location>
</feature>
<dbReference type="GO" id="GO:0015679">
    <property type="term" value="P:plasma membrane copper ion transport"/>
    <property type="evidence" value="ECO:0007669"/>
    <property type="project" value="TreeGrafter"/>
</dbReference>
<evidence type="ECO:0000313" key="5">
    <source>
        <dbReference type="EMBL" id="VAW44394.1"/>
    </source>
</evidence>
<feature type="non-terminal residue" evidence="5">
    <location>
        <position position="1"/>
    </location>
</feature>
<feature type="domain" description="YknX-like barrel-sandwich hybrid" evidence="4">
    <location>
        <begin position="221"/>
        <end position="276"/>
    </location>
</feature>
<protein>
    <submittedName>
        <fullName evidence="5">Probable Co/Zn/Cd efflux system membrane fusion protein</fullName>
    </submittedName>
</protein>
<evidence type="ECO:0000259" key="3">
    <source>
        <dbReference type="Pfam" id="PF25975"/>
    </source>
</evidence>
<accession>A0A3B0WLF5</accession>
<dbReference type="Pfam" id="PF25975">
    <property type="entry name" value="CzcB_C"/>
    <property type="match status" value="1"/>
</dbReference>
<dbReference type="EMBL" id="UOFA01000114">
    <property type="protein sequence ID" value="VAW44394.1"/>
    <property type="molecule type" value="Genomic_DNA"/>
</dbReference>
<sequence length="439" mass="48910">KRLLNLVPFGTDPFSSTGSQLFLNSEGYVNMKRISQLFMLSFCLVCMQVNISYAATNQEDETSEEVQKGSNNGRLLIDGDFMVELAIFETGVPPEFRVWTSMNGQLIPPGQVKLKVVLTRLGNIKDNINFFSENDFLRGDMEIYEPHSFQVSLTAQYQGVMYTWQYDNFEGRTEIESKVADALAIGILTAGSQTLKETLQVYGRLANKPENIRNISARFDGEIKSMYVTLGQPVKKGQRLMSVESNESLRSYVINSPINGVVQSINVNPGEQTNAKLLMEIVDNSTLFAELSVFPTDRERITIGANVNIDVKGHDGPLNGEIMQVNEFVEPNQSVIVRVEVGNDEEMLASGSFVTADIQVAEYVVDLAVKQTGLQTFRDFTVVYEKIGNEYEVRMLELGRRAGQWVEVLGGLKSGAKYVSENSYVIKADIEKSGASHDH</sequence>
<evidence type="ECO:0000259" key="2">
    <source>
        <dbReference type="Pfam" id="PF25971"/>
    </source>
</evidence>
<feature type="domain" description="CzcB-like C-terminal circularly permuted SH3-like" evidence="3">
    <location>
        <begin position="367"/>
        <end position="427"/>
    </location>
</feature>
<dbReference type="Gene3D" id="2.40.50.100">
    <property type="match status" value="1"/>
</dbReference>
<dbReference type="Gene3D" id="2.40.420.20">
    <property type="match status" value="1"/>
</dbReference>
<reference evidence="5" key="1">
    <citation type="submission" date="2018-06" db="EMBL/GenBank/DDBJ databases">
        <authorList>
            <person name="Zhirakovskaya E."/>
        </authorList>
    </citation>
    <scope>NUCLEOTIDE SEQUENCE</scope>
</reference>
<dbReference type="Pfam" id="PF25971">
    <property type="entry name" value="CzcB_N"/>
    <property type="match status" value="1"/>
</dbReference>
<evidence type="ECO:0000259" key="4">
    <source>
        <dbReference type="Pfam" id="PF25984"/>
    </source>
</evidence>
<dbReference type="InterPro" id="IPR058639">
    <property type="entry name" value="BSH_YknX-like"/>
</dbReference>
<dbReference type="Pfam" id="PF25984">
    <property type="entry name" value="BSH_YknX"/>
    <property type="match status" value="1"/>
</dbReference>